<dbReference type="GO" id="GO:0005840">
    <property type="term" value="C:ribosome"/>
    <property type="evidence" value="ECO:0007669"/>
    <property type="project" value="UniProtKB-KW"/>
</dbReference>
<dbReference type="InterPro" id="IPR008991">
    <property type="entry name" value="Translation_prot_SH3-like_sf"/>
</dbReference>
<dbReference type="SUPFAM" id="SSF50104">
    <property type="entry name" value="Translation proteins SH3-like domain"/>
    <property type="match status" value="1"/>
</dbReference>
<dbReference type="OMA" id="KPCLIVV"/>
<dbReference type="CDD" id="cd06089">
    <property type="entry name" value="KOW_RPL26"/>
    <property type="match status" value="1"/>
</dbReference>
<dbReference type="InterPro" id="IPR041988">
    <property type="entry name" value="Ribosomal_uL24_KOW"/>
</dbReference>
<dbReference type="Pfam" id="PF00467">
    <property type="entry name" value="KOW"/>
    <property type="match status" value="1"/>
</dbReference>
<dbReference type="InterPro" id="IPR014722">
    <property type="entry name" value="Rib_uL2_dom2"/>
</dbReference>
<evidence type="ECO:0000259" key="5">
    <source>
        <dbReference type="SMART" id="SM00739"/>
    </source>
</evidence>
<dbReference type="PROSITE" id="PS01108">
    <property type="entry name" value="RIBOSOMAL_L24"/>
    <property type="match status" value="1"/>
</dbReference>
<reference evidence="7" key="2">
    <citation type="submission" date="2009-02" db="EMBL/GenBank/DDBJ databases">
        <title>Full length sequence-verified cDNA sequences from Sitka spruce (Picea sitchensis).</title>
        <authorList>
            <person name="Reid K.E."/>
            <person name="Liao N."/>
            <person name="Ralph S."/>
            <person name="Kolosova N."/>
            <person name="Oddy C."/>
            <person name="Moore R."/>
            <person name="Mayo M."/>
            <person name="Wagner S."/>
            <person name="King J."/>
            <person name="Yanchuk A."/>
            <person name="Holt R."/>
            <person name="Jones S."/>
            <person name="Marra M."/>
            <person name="Ritland C.E."/>
            <person name="Ritland K."/>
            <person name="Bohlmann J."/>
        </authorList>
    </citation>
    <scope>NUCLEOTIDE SEQUENCE</scope>
    <source>
        <tissue evidence="7">Green portion of the leader tissue</tissue>
    </source>
</reference>
<dbReference type="GO" id="GO:1990904">
    <property type="term" value="C:ribonucleoprotein complex"/>
    <property type="evidence" value="ECO:0007669"/>
    <property type="project" value="UniProtKB-KW"/>
</dbReference>
<dbReference type="InterPro" id="IPR005824">
    <property type="entry name" value="KOW"/>
</dbReference>
<dbReference type="PANTHER" id="PTHR12903">
    <property type="entry name" value="MITOCHONDRIAL RIBOSOMAL PROTEIN L24"/>
    <property type="match status" value="1"/>
</dbReference>
<keyword evidence="3 4" id="KW-0687">Ribonucleoprotein</keyword>
<dbReference type="EMBL" id="BT071019">
    <property type="protein sequence ID" value="ACN40501.1"/>
    <property type="molecule type" value="mRNA"/>
</dbReference>
<dbReference type="NCBIfam" id="TIGR01079">
    <property type="entry name" value="rplX_bact"/>
    <property type="match status" value="1"/>
</dbReference>
<name>A9NNW5_PICSI</name>
<dbReference type="SMART" id="SM00739">
    <property type="entry name" value="KOW"/>
    <property type="match status" value="1"/>
</dbReference>
<protein>
    <recommendedName>
        <fullName evidence="5">KOW domain-containing protein</fullName>
    </recommendedName>
</protein>
<feature type="domain" description="KOW" evidence="5">
    <location>
        <begin position="66"/>
        <end position="93"/>
    </location>
</feature>
<evidence type="ECO:0000256" key="1">
    <source>
        <dbReference type="ARBA" id="ARBA00010618"/>
    </source>
</evidence>
<dbReference type="InterPro" id="IPR005825">
    <property type="entry name" value="Ribosomal_uL24_CS"/>
</dbReference>
<dbReference type="InterPro" id="IPR057264">
    <property type="entry name" value="Ribosomal_uL24_C"/>
</dbReference>
<dbReference type="Pfam" id="PF17136">
    <property type="entry name" value="ribosomal_L24"/>
    <property type="match status" value="1"/>
</dbReference>
<evidence type="ECO:0000256" key="4">
    <source>
        <dbReference type="RuleBase" id="RU003477"/>
    </source>
</evidence>
<dbReference type="HAMAP" id="MF_01326_B">
    <property type="entry name" value="Ribosomal_uL24_B"/>
    <property type="match status" value="1"/>
</dbReference>
<dbReference type="InterPro" id="IPR003256">
    <property type="entry name" value="Ribosomal_uL24"/>
</dbReference>
<reference evidence="6" key="1">
    <citation type="journal article" date="2008" name="BMC Genomics">
        <title>A conifer genomics resource of 200,000 spruce (Picea spp.) ESTs and 6,464 high-quality, sequence-finished full-length cDNAs for Sitka spruce (Picea sitchensis).</title>
        <authorList>
            <person name="Ralph S.G."/>
            <person name="Chun H.J."/>
            <person name="Kolosova N."/>
            <person name="Cooper D."/>
            <person name="Oddy C."/>
            <person name="Ritland C.E."/>
            <person name="Kirkpatrick R."/>
            <person name="Moore R."/>
            <person name="Barber S."/>
            <person name="Holt R.A."/>
            <person name="Jones S.J."/>
            <person name="Marra M.A."/>
            <person name="Douglas C.J."/>
            <person name="Ritland K."/>
            <person name="Bohlmann J."/>
        </authorList>
    </citation>
    <scope>NUCLEOTIDE SEQUENCE</scope>
    <source>
        <tissue evidence="6">Green portion of the leader tissue</tissue>
    </source>
</reference>
<dbReference type="GO" id="GO:0003735">
    <property type="term" value="F:structural constituent of ribosome"/>
    <property type="evidence" value="ECO:0007669"/>
    <property type="project" value="InterPro"/>
</dbReference>
<proteinExistence type="evidence at transcript level"/>
<organism evidence="6">
    <name type="scientific">Picea sitchensis</name>
    <name type="common">Sitka spruce</name>
    <name type="synonym">Pinus sitchensis</name>
    <dbReference type="NCBI Taxonomy" id="3332"/>
    <lineage>
        <taxon>Eukaryota</taxon>
        <taxon>Viridiplantae</taxon>
        <taxon>Streptophyta</taxon>
        <taxon>Embryophyta</taxon>
        <taxon>Tracheophyta</taxon>
        <taxon>Spermatophyta</taxon>
        <taxon>Pinopsida</taxon>
        <taxon>Pinidae</taxon>
        <taxon>Conifers I</taxon>
        <taxon>Pinales</taxon>
        <taxon>Pinaceae</taxon>
        <taxon>Picea</taxon>
    </lineage>
</organism>
<comment type="similarity">
    <text evidence="1 4">Belongs to the universal ribosomal protein uL24 family.</text>
</comment>
<keyword evidence="2 4" id="KW-0689">Ribosomal protein</keyword>
<evidence type="ECO:0000313" key="7">
    <source>
        <dbReference type="EMBL" id="ACN40501.1"/>
    </source>
</evidence>
<dbReference type="GO" id="GO:0003723">
    <property type="term" value="F:RNA binding"/>
    <property type="evidence" value="ECO:0007669"/>
    <property type="project" value="InterPro"/>
</dbReference>
<evidence type="ECO:0000256" key="2">
    <source>
        <dbReference type="ARBA" id="ARBA00022980"/>
    </source>
</evidence>
<evidence type="ECO:0000256" key="3">
    <source>
        <dbReference type="ARBA" id="ARBA00023274"/>
    </source>
</evidence>
<dbReference type="EMBL" id="EF082975">
    <property type="protein sequence ID" value="ABK22326.1"/>
    <property type="molecule type" value="mRNA"/>
</dbReference>
<sequence length="188" mass="20854">MMASMTSLQCNTGLLPSTAFFGQRLPNSPPPPANSSKTPCLITMKLKRWERTETKPNSLPVLKKMHVKIGDTIKVISGHEKGKIGEITSVNKHNSTVIVKDINLKTKHVKGKQEGESGQIIQGEASIHSSNVMLYSKTENVASRVGHKVLENGRKVRYLLKTGEILDSPENWKNIMKKDKEKEVQKAA</sequence>
<accession>A9NNW5</accession>
<dbReference type="AlphaFoldDB" id="A9NNW5"/>
<dbReference type="GO" id="GO:0006412">
    <property type="term" value="P:translation"/>
    <property type="evidence" value="ECO:0007669"/>
    <property type="project" value="InterPro"/>
</dbReference>
<dbReference type="Gene3D" id="2.30.30.30">
    <property type="match status" value="1"/>
</dbReference>
<evidence type="ECO:0000313" key="6">
    <source>
        <dbReference type="EMBL" id="ABK22326.1"/>
    </source>
</evidence>